<feature type="compositionally biased region" description="Basic and acidic residues" evidence="1">
    <location>
        <begin position="827"/>
        <end position="837"/>
    </location>
</feature>
<protein>
    <submittedName>
        <fullName evidence="2">Uncharacterized protein</fullName>
    </submittedName>
</protein>
<reference evidence="2" key="1">
    <citation type="journal article" date="2023" name="G3 (Bethesda)">
        <title>A reference genome for the long-term kleptoplast-retaining sea slug Elysia crispata morphotype clarki.</title>
        <authorList>
            <person name="Eastman K.E."/>
            <person name="Pendleton A.L."/>
            <person name="Shaikh M.A."/>
            <person name="Suttiyut T."/>
            <person name="Ogas R."/>
            <person name="Tomko P."/>
            <person name="Gavelis G."/>
            <person name="Widhalm J.R."/>
            <person name="Wisecaver J.H."/>
        </authorList>
    </citation>
    <scope>NUCLEOTIDE SEQUENCE</scope>
    <source>
        <strain evidence="2">ECLA1</strain>
    </source>
</reference>
<feature type="compositionally biased region" description="Polar residues" evidence="1">
    <location>
        <begin position="1087"/>
        <end position="1098"/>
    </location>
</feature>
<dbReference type="EMBL" id="JAWDGP010000016">
    <property type="protein sequence ID" value="KAK3804349.1"/>
    <property type="molecule type" value="Genomic_DNA"/>
</dbReference>
<feature type="compositionally biased region" description="Low complexity" evidence="1">
    <location>
        <begin position="914"/>
        <end position="923"/>
    </location>
</feature>
<feature type="compositionally biased region" description="Polar residues" evidence="1">
    <location>
        <begin position="924"/>
        <end position="937"/>
    </location>
</feature>
<sequence length="1190" mass="131177">MRPTMDETGQEDAQLVKRDGITSTGHRFKLHQRTSNTPSFYEKLMFFENGQHGDRKAGRASSLPVGTVSFRPPGTEHWRKVTKSHGQIMFEKNNGLSKGLLHRGSDPNIANGKYSNFSPVRSFLSVKDKRTGFPQETFCERGIASENQKIYEVPRKTVSSTNASVTKPRNKQLSGLSHKHVPIHNTNEQSLNDSFLEPFEKVHSRGYSLLAVNELGLSSLNNSMASSRDLSPSEISEFKNLNRLKPSQSNSAPNLLLYCDDLKNEMPKDNTTLTSLPIQERTGGANSTSSTSYNKENLDVTTSRSNVDQFSYNSSAESLLNTEVTLAAVPVNNLCDTGKVRSTANILLAQSPNVLSGHGGDNNDRKIRVIKSAANYQRGGRHSISGNRSSPRLDEWLRSVMKVQREMASQNTNCWPFPEDESAGNNDMSTTCYQEPQTYWPWSSKEKSSEYLSDSRRLSSPLPCKALNEYNLEYMKRPRSSPVPELSERHVLPDNITHKVNSSRSETKYIDQQSHASVGLCEKHPINMDRSTEQNSCVSDTCLITDPIHSVQRRLENMAREDQYKLQRCWSTTGINTDITVPVKDKTVRPLCGFCNNCQSTNRALECASAKVHGICCACRHAVDQACHVPLAKSSCEISERPKKVSRTPMCESAQTSSDISSSCIDNHNRTGLTSFIKNEDNKCLNNGITSKTRRPPKDLLGSDASHSAVGITIRITGEEERDSEDNIRRTPSAFRAVRETPKSLTTKFDSPTSSAGKNVDQSPTTSGSLTRGTSPHYMFPSSANTCDEEFLLRHPMSPRNSVGSISSILSYKSSNADSAVDLGPPDDDHEHDHDHNDDQEFAFDEFLAKQQDKHEAGLYQMPESSSFVPCMGIFPTSASSLSSFTTTARPELHSTQPSPPVQITKCYLSLSSSLPNSTSSTPVPDNNQDNEQSSQKPICTHAFHYTGKLSKCDSIPKELDFWSKKDASQVVIDNKDSKTISLPEQNTITQAQHIQEGQQRQRCLFEDAASASGRPQVKISSTFVDEKHLFKPLQLEHVEDDCGKSIVQPLRDRRDLGQPCSNSSPNQQLPALIISDHSSDHVTGIPSPTGTQSPFSLNFSVEDASTSSDNESSLNSHPPSPNLSVSSGAFTPAFGDLLQVRGHAGISRTSSVSSISSEGSTCSTCSYVSDSGRRPKKVRLCVVLYCLIG</sequence>
<feature type="region of interest" description="Disordered" evidence="1">
    <location>
        <begin position="914"/>
        <end position="937"/>
    </location>
</feature>
<feature type="region of interest" description="Disordered" evidence="1">
    <location>
        <begin position="1"/>
        <end position="25"/>
    </location>
</feature>
<feature type="compositionally biased region" description="Polar residues" evidence="1">
    <location>
        <begin position="743"/>
        <end position="774"/>
    </location>
</feature>
<gene>
    <name evidence="2" type="ORF">RRG08_059319</name>
</gene>
<accession>A0AAE1BEB2</accession>
<dbReference type="AlphaFoldDB" id="A0AAE1BEB2"/>
<proteinExistence type="predicted"/>
<feature type="region of interest" description="Disordered" evidence="1">
    <location>
        <begin position="1103"/>
        <end position="1127"/>
    </location>
</feature>
<feature type="region of interest" description="Disordered" evidence="1">
    <location>
        <begin position="817"/>
        <end position="837"/>
    </location>
</feature>
<keyword evidence="3" id="KW-1185">Reference proteome</keyword>
<feature type="region of interest" description="Disordered" evidence="1">
    <location>
        <begin position="1079"/>
        <end position="1098"/>
    </location>
</feature>
<dbReference type="SMR" id="A0AAE1BEB2"/>
<evidence type="ECO:0000313" key="2">
    <source>
        <dbReference type="EMBL" id="KAK3804349.1"/>
    </source>
</evidence>
<dbReference type="Proteomes" id="UP001283361">
    <property type="component" value="Unassembled WGS sequence"/>
</dbReference>
<evidence type="ECO:0000313" key="3">
    <source>
        <dbReference type="Proteomes" id="UP001283361"/>
    </source>
</evidence>
<name>A0AAE1BEB2_9GAST</name>
<evidence type="ECO:0000256" key="1">
    <source>
        <dbReference type="SAM" id="MobiDB-lite"/>
    </source>
</evidence>
<feature type="region of interest" description="Disordered" evidence="1">
    <location>
        <begin position="52"/>
        <end position="77"/>
    </location>
</feature>
<comment type="caution">
    <text evidence="2">The sequence shown here is derived from an EMBL/GenBank/DDBJ whole genome shotgun (WGS) entry which is preliminary data.</text>
</comment>
<organism evidence="2 3">
    <name type="scientific">Elysia crispata</name>
    <name type="common">lettuce slug</name>
    <dbReference type="NCBI Taxonomy" id="231223"/>
    <lineage>
        <taxon>Eukaryota</taxon>
        <taxon>Metazoa</taxon>
        <taxon>Spiralia</taxon>
        <taxon>Lophotrochozoa</taxon>
        <taxon>Mollusca</taxon>
        <taxon>Gastropoda</taxon>
        <taxon>Heterobranchia</taxon>
        <taxon>Euthyneura</taxon>
        <taxon>Panpulmonata</taxon>
        <taxon>Sacoglossa</taxon>
        <taxon>Placobranchoidea</taxon>
        <taxon>Plakobranchidae</taxon>
        <taxon>Elysia</taxon>
    </lineage>
</organism>
<feature type="region of interest" description="Disordered" evidence="1">
    <location>
        <begin position="738"/>
        <end position="781"/>
    </location>
</feature>